<dbReference type="GO" id="GO:0005681">
    <property type="term" value="C:spliceosomal complex"/>
    <property type="evidence" value="ECO:0007669"/>
    <property type="project" value="InterPro"/>
</dbReference>
<dbReference type="STRING" id="81824.A9UY20"/>
<feature type="compositionally biased region" description="Basic and acidic residues" evidence="3">
    <location>
        <begin position="360"/>
        <end position="372"/>
    </location>
</feature>
<keyword evidence="2" id="KW-0175">Coiled coil</keyword>
<dbReference type="InterPro" id="IPR004015">
    <property type="entry name" value="SKI-int_prot_SKIP_SNW-dom"/>
</dbReference>
<dbReference type="Pfam" id="PF02731">
    <property type="entry name" value="SKIP_SNW"/>
    <property type="match status" value="1"/>
</dbReference>
<evidence type="ECO:0000313" key="5">
    <source>
        <dbReference type="EMBL" id="EDQ89785.1"/>
    </source>
</evidence>
<reference evidence="5 6" key="1">
    <citation type="journal article" date="2008" name="Nature">
        <title>The genome of the choanoflagellate Monosiga brevicollis and the origin of metazoans.</title>
        <authorList>
            <consortium name="JGI Sequencing"/>
            <person name="King N."/>
            <person name="Westbrook M.J."/>
            <person name="Young S.L."/>
            <person name="Kuo A."/>
            <person name="Abedin M."/>
            <person name="Chapman J."/>
            <person name="Fairclough S."/>
            <person name="Hellsten U."/>
            <person name="Isogai Y."/>
            <person name="Letunic I."/>
            <person name="Marr M."/>
            <person name="Pincus D."/>
            <person name="Putnam N."/>
            <person name="Rokas A."/>
            <person name="Wright K.J."/>
            <person name="Zuzow R."/>
            <person name="Dirks W."/>
            <person name="Good M."/>
            <person name="Goodstein D."/>
            <person name="Lemons D."/>
            <person name="Li W."/>
            <person name="Lyons J.B."/>
            <person name="Morris A."/>
            <person name="Nichols S."/>
            <person name="Richter D.J."/>
            <person name="Salamov A."/>
            <person name="Bork P."/>
            <person name="Lim W.A."/>
            <person name="Manning G."/>
            <person name="Miller W.T."/>
            <person name="McGinnis W."/>
            <person name="Shapiro H."/>
            <person name="Tjian R."/>
            <person name="Grigoriev I.V."/>
            <person name="Rokhsar D."/>
        </authorList>
    </citation>
    <scope>NUCLEOTIDE SEQUENCE [LARGE SCALE GENOMIC DNA]</scope>
    <source>
        <strain evidence="6">MX1 / ATCC 50154</strain>
    </source>
</reference>
<sequence length="502" mass="56568">MASLLPECIFSGAEQTVASRIPAYGKRKGYLPRKPEDFGDGGAFPELHFAQYPLGMGLKDKQGNSKAVVPVQVDQNGKIRYDALLRHGQRSDKIVHSTYDSLAAVDVTNDEERRQMPSEDTVEETTLKTKQALEELVNGKIQNVRTTHVDKVNRDATYIRYTPGQIDQQHNSGAQQRIIRMVDVQVDPMQPPKFRTNKKIPRGPPSPPAPVLHSPPRKVTADEQRNMRIPPCISNWKNSKGFVVPLDKRMAADGRALQDVTINDKFAKLSEALHIAERKSREDIAMRQDIQKRAAQKEKERKEEVLANMARRAREERAGIRHELEDEDEEDLEQVEAREQIRRERERERRRQMNIANAAPDKRNRLNRDKERDVSERIALGLPAPSAAQQSGGYDTRLFGQSQGMDAGFGADDGYNVYDKPFRGEQAQSIYKPSKVDNVSAEDEYEAIKTTDRFRADKGFSGTESGSKRGAAPVQFEKSNDDLFGLNSFLEEAKDGKRGASG</sequence>
<dbReference type="OMA" id="YGQRRGW"/>
<feature type="region of interest" description="Disordered" evidence="3">
    <location>
        <begin position="345"/>
        <end position="372"/>
    </location>
</feature>
<dbReference type="KEGG" id="mbr:MONBRDRAFT_24891"/>
<accession>A9UY20</accession>
<gene>
    <name evidence="5" type="ORF">MONBRDRAFT_24891</name>
</gene>
<dbReference type="GO" id="GO:0000398">
    <property type="term" value="P:mRNA splicing, via spliceosome"/>
    <property type="evidence" value="ECO:0007669"/>
    <property type="project" value="InterPro"/>
</dbReference>
<feature type="domain" description="SKI-interacting protein SKIP SNW" evidence="4">
    <location>
        <begin position="157"/>
        <end position="317"/>
    </location>
</feature>
<dbReference type="PANTHER" id="PTHR12096">
    <property type="entry name" value="NUCLEAR PROTEIN SKIP-RELATED"/>
    <property type="match status" value="1"/>
</dbReference>
<dbReference type="GeneID" id="5890573"/>
<comment type="similarity">
    <text evidence="1">Belongs to the SNW family.</text>
</comment>
<dbReference type="InterPro" id="IPR017862">
    <property type="entry name" value="SKI-int_prot_SKIP"/>
</dbReference>
<feature type="region of interest" description="Disordered" evidence="3">
    <location>
        <begin position="451"/>
        <end position="476"/>
    </location>
</feature>
<dbReference type="RefSeq" id="XP_001745207.1">
    <property type="nucleotide sequence ID" value="XM_001745155.1"/>
</dbReference>
<evidence type="ECO:0000256" key="2">
    <source>
        <dbReference type="SAM" id="Coils"/>
    </source>
</evidence>
<protein>
    <recommendedName>
        <fullName evidence="4">SKI-interacting protein SKIP SNW domain-containing protein</fullName>
    </recommendedName>
</protein>
<dbReference type="EMBL" id="CH991549">
    <property type="protein sequence ID" value="EDQ89785.1"/>
    <property type="molecule type" value="Genomic_DNA"/>
</dbReference>
<feature type="region of interest" description="Disordered" evidence="3">
    <location>
        <begin position="189"/>
        <end position="219"/>
    </location>
</feature>
<proteinExistence type="inferred from homology"/>
<dbReference type="FunCoup" id="A9UY20">
    <property type="interactions" value="1235"/>
</dbReference>
<dbReference type="eggNOG" id="KOG2441">
    <property type="taxonomic scope" value="Eukaryota"/>
</dbReference>
<evidence type="ECO:0000313" key="6">
    <source>
        <dbReference type="Proteomes" id="UP000001357"/>
    </source>
</evidence>
<organism evidence="5 6">
    <name type="scientific">Monosiga brevicollis</name>
    <name type="common">Choanoflagellate</name>
    <dbReference type="NCBI Taxonomy" id="81824"/>
    <lineage>
        <taxon>Eukaryota</taxon>
        <taxon>Choanoflagellata</taxon>
        <taxon>Craspedida</taxon>
        <taxon>Salpingoecidae</taxon>
        <taxon>Monosiga</taxon>
    </lineage>
</organism>
<evidence type="ECO:0000256" key="3">
    <source>
        <dbReference type="SAM" id="MobiDB-lite"/>
    </source>
</evidence>
<feature type="coiled-coil region" evidence="2">
    <location>
        <begin position="292"/>
        <end position="330"/>
    </location>
</feature>
<dbReference type="InParanoid" id="A9UY20"/>
<dbReference type="Proteomes" id="UP000001357">
    <property type="component" value="Unassembled WGS sequence"/>
</dbReference>
<keyword evidence="6" id="KW-1185">Reference proteome</keyword>
<name>A9UY20_MONBE</name>
<evidence type="ECO:0000256" key="1">
    <source>
        <dbReference type="ARBA" id="ARBA00010197"/>
    </source>
</evidence>
<dbReference type="AlphaFoldDB" id="A9UY20"/>
<evidence type="ECO:0000259" key="4">
    <source>
        <dbReference type="Pfam" id="PF02731"/>
    </source>
</evidence>